<dbReference type="InterPro" id="IPR027417">
    <property type="entry name" value="P-loop_NTPase"/>
</dbReference>
<dbReference type="Proteomes" id="UP000255192">
    <property type="component" value="Unassembled WGS sequence"/>
</dbReference>
<sequence>MNKPDGLQAFEQPLASLPCTLRQLILERIQNLTHYEPVIGIMGKSGTGKSSLCNELFQGEVSPVSDVNACTRDVLRFRLRSGRHSLVIVDLPGVGENGRRDHEYRALYRRMLPELDLVLWVIKADDRALTVDEQFWLGVMQPYRQKVLFVINQADKNRTLL</sequence>
<dbReference type="NCBIfam" id="TIGR00231">
    <property type="entry name" value="small_GTP"/>
    <property type="match status" value="1"/>
</dbReference>
<dbReference type="InterPro" id="IPR006073">
    <property type="entry name" value="GTP-bd"/>
</dbReference>
<organism evidence="2 3">
    <name type="scientific">Klebsiella pneumoniae</name>
    <dbReference type="NCBI Taxonomy" id="573"/>
    <lineage>
        <taxon>Bacteria</taxon>
        <taxon>Pseudomonadati</taxon>
        <taxon>Pseudomonadota</taxon>
        <taxon>Gammaproteobacteria</taxon>
        <taxon>Enterobacterales</taxon>
        <taxon>Enterobacteriaceae</taxon>
        <taxon>Klebsiella/Raoultella group</taxon>
        <taxon>Klebsiella</taxon>
        <taxon>Klebsiella pneumoniae complex</taxon>
    </lineage>
</organism>
<dbReference type="GO" id="GO:0030488">
    <property type="term" value="P:tRNA methylation"/>
    <property type="evidence" value="ECO:0007669"/>
    <property type="project" value="TreeGrafter"/>
</dbReference>
<accession>A0A377ZR32</accession>
<dbReference type="InterPro" id="IPR005225">
    <property type="entry name" value="Small_GTP-bd"/>
</dbReference>
<feature type="domain" description="G" evidence="1">
    <location>
        <begin position="39"/>
        <end position="152"/>
    </location>
</feature>
<dbReference type="EMBL" id="UGMD01000002">
    <property type="protein sequence ID" value="STU77762.1"/>
    <property type="molecule type" value="Genomic_DNA"/>
</dbReference>
<protein>
    <submittedName>
        <fullName evidence="2">GTPase family protein</fullName>
    </submittedName>
</protein>
<dbReference type="PANTHER" id="PTHR42714:SF2">
    <property type="entry name" value="TRNA MODIFICATION GTPASE GTPBP3, MITOCHONDRIAL"/>
    <property type="match status" value="1"/>
</dbReference>
<proteinExistence type="predicted"/>
<name>A0A377ZR32_KLEPN</name>
<dbReference type="GO" id="GO:0005525">
    <property type="term" value="F:GTP binding"/>
    <property type="evidence" value="ECO:0007669"/>
    <property type="project" value="InterPro"/>
</dbReference>
<gene>
    <name evidence="2" type="primary">era_1</name>
    <name evidence="2" type="ORF">NCTC204_01149</name>
</gene>
<evidence type="ECO:0000313" key="3">
    <source>
        <dbReference type="Proteomes" id="UP000255192"/>
    </source>
</evidence>
<dbReference type="GO" id="GO:0002098">
    <property type="term" value="P:tRNA wobble uridine modification"/>
    <property type="evidence" value="ECO:0007669"/>
    <property type="project" value="TreeGrafter"/>
</dbReference>
<evidence type="ECO:0000313" key="2">
    <source>
        <dbReference type="EMBL" id="STU77762.1"/>
    </source>
</evidence>
<evidence type="ECO:0000259" key="1">
    <source>
        <dbReference type="Pfam" id="PF01926"/>
    </source>
</evidence>
<reference evidence="2 3" key="1">
    <citation type="submission" date="2018-06" db="EMBL/GenBank/DDBJ databases">
        <authorList>
            <consortium name="Pathogen Informatics"/>
            <person name="Doyle S."/>
        </authorList>
    </citation>
    <scope>NUCLEOTIDE SEQUENCE [LARGE SCALE GENOMIC DNA]</scope>
    <source>
        <strain evidence="2 3">NCTC204</strain>
    </source>
</reference>
<dbReference type="Pfam" id="PF01926">
    <property type="entry name" value="MMR_HSR1"/>
    <property type="match status" value="1"/>
</dbReference>
<dbReference type="CDD" id="cd11383">
    <property type="entry name" value="YfjP"/>
    <property type="match status" value="1"/>
</dbReference>
<dbReference type="SUPFAM" id="SSF52540">
    <property type="entry name" value="P-loop containing nucleoside triphosphate hydrolases"/>
    <property type="match status" value="1"/>
</dbReference>
<dbReference type="AlphaFoldDB" id="A0A377ZR32"/>
<dbReference type="PANTHER" id="PTHR42714">
    <property type="entry name" value="TRNA MODIFICATION GTPASE GTPBP3"/>
    <property type="match status" value="1"/>
</dbReference>
<dbReference type="GO" id="GO:0005829">
    <property type="term" value="C:cytosol"/>
    <property type="evidence" value="ECO:0007669"/>
    <property type="project" value="TreeGrafter"/>
</dbReference>
<dbReference type="Gene3D" id="3.40.50.300">
    <property type="entry name" value="P-loop containing nucleotide triphosphate hydrolases"/>
    <property type="match status" value="1"/>
</dbReference>